<dbReference type="InterPro" id="IPR006140">
    <property type="entry name" value="D-isomer_DH_NAD-bd"/>
</dbReference>
<evidence type="ECO:0000256" key="2">
    <source>
        <dbReference type="ARBA" id="ARBA00023002"/>
    </source>
</evidence>
<evidence type="ECO:0000313" key="7">
    <source>
        <dbReference type="EMBL" id="PSV86703.1"/>
    </source>
</evidence>
<feature type="domain" description="D-isomer specific 2-hydroxyacid dehydrogenase NAD-binding" evidence="6">
    <location>
        <begin position="117"/>
        <end position="289"/>
    </location>
</feature>
<evidence type="ECO:0000259" key="5">
    <source>
        <dbReference type="Pfam" id="PF00389"/>
    </source>
</evidence>
<gene>
    <name evidence="7" type="ORF">CTM89_20840</name>
</gene>
<dbReference type="GO" id="GO:0005829">
    <property type="term" value="C:cytosol"/>
    <property type="evidence" value="ECO:0007669"/>
    <property type="project" value="TreeGrafter"/>
</dbReference>
<dbReference type="PANTHER" id="PTHR10996">
    <property type="entry name" value="2-HYDROXYACID DEHYDROGENASE-RELATED"/>
    <property type="match status" value="1"/>
</dbReference>
<dbReference type="GO" id="GO:0016618">
    <property type="term" value="F:hydroxypyruvate reductase [NAD(P)H] activity"/>
    <property type="evidence" value="ECO:0007669"/>
    <property type="project" value="TreeGrafter"/>
</dbReference>
<name>A0A2T3M495_PHOLE</name>
<dbReference type="Proteomes" id="UP000240410">
    <property type="component" value="Unassembled WGS sequence"/>
</dbReference>
<dbReference type="GO" id="GO:0051287">
    <property type="term" value="F:NAD binding"/>
    <property type="evidence" value="ECO:0007669"/>
    <property type="project" value="InterPro"/>
</dbReference>
<comment type="caution">
    <text evidence="7">The sequence shown here is derived from an EMBL/GenBank/DDBJ whole genome shotgun (WGS) entry which is preliminary data.</text>
</comment>
<organism evidence="7 8">
    <name type="scientific">Photobacterium leiognathi</name>
    <dbReference type="NCBI Taxonomy" id="553611"/>
    <lineage>
        <taxon>Bacteria</taxon>
        <taxon>Pseudomonadati</taxon>
        <taxon>Pseudomonadota</taxon>
        <taxon>Gammaproteobacteria</taxon>
        <taxon>Vibrionales</taxon>
        <taxon>Vibrionaceae</taxon>
        <taxon>Photobacterium</taxon>
    </lineage>
</organism>
<keyword evidence="3" id="KW-0520">NAD</keyword>
<sequence>MIINNEKNDSSENFFNTTLLISNKSLFPAVKYLKKRFNILYNDEIEKNNVLPSVTGLLSSGYDLVDKSFLDRLPNLKVISHFASGLDSIDVDEVKKRNIVVLNTPNAVVNDTADLAMAFILNLSRRFFINHRFVENGLWRKHVYPLSHSVTNKCVGIVGLGKIGKAIAKRCSAFNMNIHYWGRTNQKVSNYTFHNNLSEMSKKVDFLVISCAGNEQTKGIIDENILANLQSTAYVINVARGFIIKQDALIISLQNNQIAGAGLDVFEDEPNVPHVFFQMKNVLLQPHAGSATEETRNIMFHQVSKHLINFYSTH</sequence>
<dbReference type="InterPro" id="IPR036291">
    <property type="entry name" value="NAD(P)-bd_dom_sf"/>
</dbReference>
<protein>
    <recommendedName>
        <fullName evidence="9">2-hydroxyacid dehydrogenase</fullName>
    </recommendedName>
</protein>
<dbReference type="EMBL" id="PYOJ01000052">
    <property type="protein sequence ID" value="PSV86703.1"/>
    <property type="molecule type" value="Genomic_DNA"/>
</dbReference>
<dbReference type="SUPFAM" id="SSF51735">
    <property type="entry name" value="NAD(P)-binding Rossmann-fold domains"/>
    <property type="match status" value="1"/>
</dbReference>
<dbReference type="FunFam" id="3.40.50.720:FF:000213">
    <property type="entry name" value="Putative 2-hydroxyacid dehydrogenase"/>
    <property type="match status" value="1"/>
</dbReference>
<evidence type="ECO:0000313" key="8">
    <source>
        <dbReference type="Proteomes" id="UP000240410"/>
    </source>
</evidence>
<dbReference type="Gene3D" id="3.40.50.720">
    <property type="entry name" value="NAD(P)-binding Rossmann-like Domain"/>
    <property type="match status" value="2"/>
</dbReference>
<feature type="domain" description="D-isomer specific 2-hydroxyacid dehydrogenase catalytic" evidence="5">
    <location>
        <begin position="29"/>
        <end position="312"/>
    </location>
</feature>
<evidence type="ECO:0000256" key="3">
    <source>
        <dbReference type="ARBA" id="ARBA00023027"/>
    </source>
</evidence>
<evidence type="ECO:0000256" key="4">
    <source>
        <dbReference type="RuleBase" id="RU003719"/>
    </source>
</evidence>
<comment type="similarity">
    <text evidence="4">Belongs to the D-isomer specific 2-hydroxyacid dehydrogenase family.</text>
</comment>
<dbReference type="AlphaFoldDB" id="A0A2T3M495"/>
<dbReference type="PANTHER" id="PTHR10996:SF178">
    <property type="entry name" value="2-HYDROXYACID DEHYDROGENASE YGL185C-RELATED"/>
    <property type="match status" value="1"/>
</dbReference>
<evidence type="ECO:0000259" key="6">
    <source>
        <dbReference type="Pfam" id="PF02826"/>
    </source>
</evidence>
<keyword evidence="1" id="KW-0521">NADP</keyword>
<evidence type="ECO:0008006" key="9">
    <source>
        <dbReference type="Google" id="ProtNLM"/>
    </source>
</evidence>
<evidence type="ECO:0000256" key="1">
    <source>
        <dbReference type="ARBA" id="ARBA00022857"/>
    </source>
</evidence>
<dbReference type="OrthoDB" id="9805416at2"/>
<dbReference type="Pfam" id="PF00389">
    <property type="entry name" value="2-Hacid_dh"/>
    <property type="match status" value="1"/>
</dbReference>
<reference evidence="7 8" key="1">
    <citation type="submission" date="2018-03" db="EMBL/GenBank/DDBJ databases">
        <title>Whole genome sequencing of Histamine producing bacteria.</title>
        <authorList>
            <person name="Butler K."/>
        </authorList>
    </citation>
    <scope>NUCLEOTIDE SEQUENCE [LARGE SCALE GENOMIC DNA]</scope>
    <source>
        <strain evidence="7 8">ATCC 33979</strain>
    </source>
</reference>
<dbReference type="RefSeq" id="WP_107277494.1">
    <property type="nucleotide sequence ID" value="NZ_PYOJ01000052.1"/>
</dbReference>
<dbReference type="InterPro" id="IPR006139">
    <property type="entry name" value="D-isomer_2_OHA_DH_cat_dom"/>
</dbReference>
<dbReference type="GO" id="GO:0030267">
    <property type="term" value="F:glyoxylate reductase (NADPH) activity"/>
    <property type="evidence" value="ECO:0007669"/>
    <property type="project" value="TreeGrafter"/>
</dbReference>
<dbReference type="InterPro" id="IPR050223">
    <property type="entry name" value="D-isomer_2-hydroxyacid_DH"/>
</dbReference>
<dbReference type="Pfam" id="PF02826">
    <property type="entry name" value="2-Hacid_dh_C"/>
    <property type="match status" value="1"/>
</dbReference>
<proteinExistence type="inferred from homology"/>
<dbReference type="SUPFAM" id="SSF52283">
    <property type="entry name" value="Formate/glycerate dehydrogenase catalytic domain-like"/>
    <property type="match status" value="1"/>
</dbReference>
<keyword evidence="2 4" id="KW-0560">Oxidoreductase</keyword>
<accession>A0A2T3M495</accession>